<dbReference type="PROSITE" id="PS50928">
    <property type="entry name" value="ABC_TM1"/>
    <property type="match status" value="1"/>
</dbReference>
<dbReference type="AlphaFoldDB" id="A0A9X4QRM3"/>
<dbReference type="InterPro" id="IPR051393">
    <property type="entry name" value="ABC_transporter_permease"/>
</dbReference>
<evidence type="ECO:0000313" key="10">
    <source>
        <dbReference type="Proteomes" id="UP001153404"/>
    </source>
</evidence>
<evidence type="ECO:0000313" key="9">
    <source>
        <dbReference type="EMBL" id="MDG0808408.1"/>
    </source>
</evidence>
<dbReference type="PANTHER" id="PTHR30193:SF37">
    <property type="entry name" value="INNER MEMBRANE ABC TRANSPORTER PERMEASE PROTEIN YCJO"/>
    <property type="match status" value="1"/>
</dbReference>
<name>A0A9X4QRM3_9BACL</name>
<protein>
    <submittedName>
        <fullName evidence="9">Sugar ABC transporter permease</fullName>
    </submittedName>
</protein>
<keyword evidence="5 7" id="KW-1133">Transmembrane helix</keyword>
<evidence type="ECO:0000256" key="2">
    <source>
        <dbReference type="ARBA" id="ARBA00022448"/>
    </source>
</evidence>
<evidence type="ECO:0000256" key="3">
    <source>
        <dbReference type="ARBA" id="ARBA00022475"/>
    </source>
</evidence>
<dbReference type="Proteomes" id="UP001153404">
    <property type="component" value="Unassembled WGS sequence"/>
</dbReference>
<feature type="domain" description="ABC transmembrane type-1" evidence="8">
    <location>
        <begin position="70"/>
        <end position="283"/>
    </location>
</feature>
<keyword evidence="4 7" id="KW-0812">Transmembrane</keyword>
<dbReference type="SUPFAM" id="SSF161098">
    <property type="entry name" value="MetI-like"/>
    <property type="match status" value="1"/>
</dbReference>
<keyword evidence="6 7" id="KW-0472">Membrane</keyword>
<keyword evidence="10" id="KW-1185">Reference proteome</keyword>
<feature type="transmembrane region" description="Helical" evidence="7">
    <location>
        <begin position="261"/>
        <end position="287"/>
    </location>
</feature>
<feature type="transmembrane region" description="Helical" evidence="7">
    <location>
        <begin position="203"/>
        <end position="228"/>
    </location>
</feature>
<keyword evidence="3" id="KW-1003">Cell membrane</keyword>
<accession>A0A9X4QRM3</accession>
<comment type="caution">
    <text evidence="9">The sequence shown here is derived from an EMBL/GenBank/DDBJ whole genome shotgun (WGS) entry which is preliminary data.</text>
</comment>
<comment type="similarity">
    <text evidence="7">Belongs to the binding-protein-dependent transport system permease family.</text>
</comment>
<evidence type="ECO:0000256" key="5">
    <source>
        <dbReference type="ARBA" id="ARBA00022989"/>
    </source>
</evidence>
<feature type="transmembrane region" description="Helical" evidence="7">
    <location>
        <begin position="157"/>
        <end position="182"/>
    </location>
</feature>
<dbReference type="Gene3D" id="1.10.3720.10">
    <property type="entry name" value="MetI-like"/>
    <property type="match status" value="1"/>
</dbReference>
<comment type="subcellular location">
    <subcellularLocation>
        <location evidence="1 7">Cell membrane</location>
        <topology evidence="1 7">Multi-pass membrane protein</topology>
    </subcellularLocation>
</comment>
<evidence type="ECO:0000256" key="7">
    <source>
        <dbReference type="RuleBase" id="RU363032"/>
    </source>
</evidence>
<feature type="transmembrane region" description="Helical" evidence="7">
    <location>
        <begin position="12"/>
        <end position="38"/>
    </location>
</feature>
<reference evidence="9" key="1">
    <citation type="submission" date="2022-10" db="EMBL/GenBank/DDBJ databases">
        <title>Comparative genomic analysis of Cohnella hashimotonis sp. nov., isolated from the International Space Station.</title>
        <authorList>
            <person name="Simpson A."/>
            <person name="Venkateswaran K."/>
        </authorList>
    </citation>
    <scope>NUCLEOTIDE SEQUENCE</scope>
    <source>
        <strain evidence="9">DSM 28161</strain>
    </source>
</reference>
<proteinExistence type="inferred from homology"/>
<sequence length="294" mass="32555">MLSKGVSKQYTILFVLPAFLLFSLFFIIPNLSGFAMAFTDWSSYYPLKPAFNGWTNFVDLFQSSIFSISIKNTLIFTVLTTSVKIVAGFLLAILLNNQIKLKHLYRTIIFSPIVFNPLVIAFVFSALYQPEFGPINVFLRSVGLGFLAQEWLTDLRFAMLSICAMDVWASIGITVVIFLTGLQSVPQEYYEAATVDGAGSFRRFFNITLPLTMPAITINFILCLIGGAKVFGQVFGLTNGGPNDATQVYGTFIFKSFSTGLYGYSAAAGLLFTVVISLVSFITLGLFRKLEVEY</sequence>
<dbReference type="Pfam" id="PF00528">
    <property type="entry name" value="BPD_transp_1"/>
    <property type="match status" value="1"/>
</dbReference>
<evidence type="ECO:0000256" key="1">
    <source>
        <dbReference type="ARBA" id="ARBA00004651"/>
    </source>
</evidence>
<dbReference type="CDD" id="cd06261">
    <property type="entry name" value="TM_PBP2"/>
    <property type="match status" value="1"/>
</dbReference>
<organism evidence="9 10">
    <name type="scientific">Cohnella rhizosphaerae</name>
    <dbReference type="NCBI Taxonomy" id="1457232"/>
    <lineage>
        <taxon>Bacteria</taxon>
        <taxon>Bacillati</taxon>
        <taxon>Bacillota</taxon>
        <taxon>Bacilli</taxon>
        <taxon>Bacillales</taxon>
        <taxon>Paenibacillaceae</taxon>
        <taxon>Cohnella</taxon>
    </lineage>
</organism>
<evidence type="ECO:0000256" key="4">
    <source>
        <dbReference type="ARBA" id="ARBA00022692"/>
    </source>
</evidence>
<feature type="transmembrane region" description="Helical" evidence="7">
    <location>
        <begin position="74"/>
        <end position="95"/>
    </location>
</feature>
<dbReference type="InterPro" id="IPR035906">
    <property type="entry name" value="MetI-like_sf"/>
</dbReference>
<dbReference type="InterPro" id="IPR000515">
    <property type="entry name" value="MetI-like"/>
</dbReference>
<dbReference type="PANTHER" id="PTHR30193">
    <property type="entry name" value="ABC TRANSPORTER PERMEASE PROTEIN"/>
    <property type="match status" value="1"/>
</dbReference>
<evidence type="ECO:0000259" key="8">
    <source>
        <dbReference type="PROSITE" id="PS50928"/>
    </source>
</evidence>
<feature type="transmembrane region" description="Helical" evidence="7">
    <location>
        <begin position="107"/>
        <end position="128"/>
    </location>
</feature>
<dbReference type="EMBL" id="JAPDIA010000001">
    <property type="protein sequence ID" value="MDG0808408.1"/>
    <property type="molecule type" value="Genomic_DNA"/>
</dbReference>
<gene>
    <name evidence="9" type="ORF">OMP40_02520</name>
</gene>
<evidence type="ECO:0000256" key="6">
    <source>
        <dbReference type="ARBA" id="ARBA00023136"/>
    </source>
</evidence>
<dbReference type="GO" id="GO:0005886">
    <property type="term" value="C:plasma membrane"/>
    <property type="evidence" value="ECO:0007669"/>
    <property type="project" value="UniProtKB-SubCell"/>
</dbReference>
<dbReference type="RefSeq" id="WP_277528863.1">
    <property type="nucleotide sequence ID" value="NZ_JAPDIA010000001.1"/>
</dbReference>
<dbReference type="GO" id="GO:0055085">
    <property type="term" value="P:transmembrane transport"/>
    <property type="evidence" value="ECO:0007669"/>
    <property type="project" value="InterPro"/>
</dbReference>
<keyword evidence="2 7" id="KW-0813">Transport</keyword>